<organism evidence="1">
    <name type="scientific">marine sediment metagenome</name>
    <dbReference type="NCBI Taxonomy" id="412755"/>
    <lineage>
        <taxon>unclassified sequences</taxon>
        <taxon>metagenomes</taxon>
        <taxon>ecological metagenomes</taxon>
    </lineage>
</organism>
<dbReference type="EMBL" id="BARW01030252">
    <property type="protein sequence ID" value="GAJ04105.1"/>
    <property type="molecule type" value="Genomic_DNA"/>
</dbReference>
<dbReference type="AlphaFoldDB" id="X1VCV9"/>
<protein>
    <submittedName>
        <fullName evidence="1">Uncharacterized protein</fullName>
    </submittedName>
</protein>
<accession>X1VCV9</accession>
<feature type="non-terminal residue" evidence="1">
    <location>
        <position position="100"/>
    </location>
</feature>
<sequence length="100" mass="11180">MKLKRMTIERYIQITDWLKLNKDRIEKGGCTQLEAVAMAEKELGYEVPLSSIQRCAKMADIAWANSPPKPPPVPIDREAIIILIGALSGLYIEEGKTVPD</sequence>
<name>X1VCV9_9ZZZZ</name>
<comment type="caution">
    <text evidence="1">The sequence shown here is derived from an EMBL/GenBank/DDBJ whole genome shotgun (WGS) entry which is preliminary data.</text>
</comment>
<evidence type="ECO:0000313" key="1">
    <source>
        <dbReference type="EMBL" id="GAJ04105.1"/>
    </source>
</evidence>
<proteinExistence type="predicted"/>
<gene>
    <name evidence="1" type="ORF">S12H4_48407</name>
</gene>
<reference evidence="1" key="1">
    <citation type="journal article" date="2014" name="Front. Microbiol.">
        <title>High frequency of phylogenetically diverse reductive dehalogenase-homologous genes in deep subseafloor sedimentary metagenomes.</title>
        <authorList>
            <person name="Kawai M."/>
            <person name="Futagami T."/>
            <person name="Toyoda A."/>
            <person name="Takaki Y."/>
            <person name="Nishi S."/>
            <person name="Hori S."/>
            <person name="Arai W."/>
            <person name="Tsubouchi T."/>
            <person name="Morono Y."/>
            <person name="Uchiyama I."/>
            <person name="Ito T."/>
            <person name="Fujiyama A."/>
            <person name="Inagaki F."/>
            <person name="Takami H."/>
        </authorList>
    </citation>
    <scope>NUCLEOTIDE SEQUENCE</scope>
    <source>
        <strain evidence="1">Expedition CK06-06</strain>
    </source>
</reference>